<feature type="coiled-coil region" evidence="1">
    <location>
        <begin position="69"/>
        <end position="110"/>
    </location>
</feature>
<evidence type="ECO:0000313" key="4">
    <source>
        <dbReference type="Proteomes" id="UP001470230"/>
    </source>
</evidence>
<dbReference type="Gene3D" id="3.30.1370.10">
    <property type="entry name" value="K Homology domain, type 1"/>
    <property type="match status" value="1"/>
</dbReference>
<dbReference type="SUPFAM" id="SSF54791">
    <property type="entry name" value="Eukaryotic type KH-domain (KH-domain type I)"/>
    <property type="match status" value="1"/>
</dbReference>
<dbReference type="InterPro" id="IPR055256">
    <property type="entry name" value="KH_1_KHDC4/BBP-like"/>
</dbReference>
<reference evidence="3 4" key="1">
    <citation type="submission" date="2024-04" db="EMBL/GenBank/DDBJ databases">
        <title>Tritrichomonas musculus Genome.</title>
        <authorList>
            <person name="Alves-Ferreira E."/>
            <person name="Grigg M."/>
            <person name="Lorenzi H."/>
            <person name="Galac M."/>
        </authorList>
    </citation>
    <scope>NUCLEOTIDE SEQUENCE [LARGE SCALE GENOMIC DNA]</scope>
    <source>
        <strain evidence="3 4">EAF2021</strain>
    </source>
</reference>
<protein>
    <recommendedName>
        <fullName evidence="2">KHDC4/BBP-like KH-domain type I domain-containing protein</fullName>
    </recommendedName>
</protein>
<comment type="caution">
    <text evidence="3">The sequence shown here is derived from an EMBL/GenBank/DDBJ whole genome shotgun (WGS) entry which is preliminary data.</text>
</comment>
<dbReference type="Pfam" id="PF22675">
    <property type="entry name" value="KH-I_KHDC4-BBP"/>
    <property type="match status" value="1"/>
</dbReference>
<keyword evidence="4" id="KW-1185">Reference proteome</keyword>
<gene>
    <name evidence="3" type="ORF">M9Y10_032751</name>
</gene>
<organism evidence="3 4">
    <name type="scientific">Tritrichomonas musculus</name>
    <dbReference type="NCBI Taxonomy" id="1915356"/>
    <lineage>
        <taxon>Eukaryota</taxon>
        <taxon>Metamonada</taxon>
        <taxon>Parabasalia</taxon>
        <taxon>Tritrichomonadida</taxon>
        <taxon>Tritrichomonadidae</taxon>
        <taxon>Tritrichomonas</taxon>
    </lineage>
</organism>
<proteinExistence type="predicted"/>
<dbReference type="EMBL" id="JAPFFF010000054">
    <property type="protein sequence ID" value="KAK8838712.1"/>
    <property type="molecule type" value="Genomic_DNA"/>
</dbReference>
<dbReference type="InterPro" id="IPR036612">
    <property type="entry name" value="KH_dom_type_1_sf"/>
</dbReference>
<keyword evidence="1" id="KW-0175">Coiled coil</keyword>
<sequence>MLEEGIFSDKIDVDVESTPQFNVVGYLEGPNKQYLHYIEEQAHCKISINYPINSGYSTHEDNKISLLIIANSEEDLNKARELCNSLIESVKEQKLRITEMKAKKKAKKRKSGKSTVNLPEQLLLAMKFYFPGDPAEPPPPGSTQDLKLHKKTFPHIAKQMKWFKS</sequence>
<evidence type="ECO:0000313" key="3">
    <source>
        <dbReference type="EMBL" id="KAK8838712.1"/>
    </source>
</evidence>
<dbReference type="Proteomes" id="UP001470230">
    <property type="component" value="Unassembled WGS sequence"/>
</dbReference>
<name>A0ABR2GZB9_9EUKA</name>
<evidence type="ECO:0000259" key="2">
    <source>
        <dbReference type="Pfam" id="PF22675"/>
    </source>
</evidence>
<feature type="domain" description="KHDC4/BBP-like KH-domain type I" evidence="2">
    <location>
        <begin position="18"/>
        <end position="88"/>
    </location>
</feature>
<accession>A0ABR2GZB9</accession>
<evidence type="ECO:0000256" key="1">
    <source>
        <dbReference type="SAM" id="Coils"/>
    </source>
</evidence>